<evidence type="ECO:0000313" key="1">
    <source>
        <dbReference type="EMBL" id="QKG83832.1"/>
    </source>
</evidence>
<accession>A0A7D4BET4</accession>
<proteinExistence type="predicted"/>
<evidence type="ECO:0000313" key="2">
    <source>
        <dbReference type="Proteomes" id="UP000503088"/>
    </source>
</evidence>
<dbReference type="AlphaFoldDB" id="A0A7D4BET4"/>
<dbReference type="Gene3D" id="3.90.70.10">
    <property type="entry name" value="Cysteine proteinases"/>
    <property type="match status" value="1"/>
</dbReference>
<evidence type="ECO:0008006" key="3">
    <source>
        <dbReference type="Google" id="ProtNLM"/>
    </source>
</evidence>
<organism evidence="1 2">
    <name type="scientific">Kroppenstedtia pulmonis</name>
    <dbReference type="NCBI Taxonomy" id="1380685"/>
    <lineage>
        <taxon>Bacteria</taxon>
        <taxon>Bacillati</taxon>
        <taxon>Bacillota</taxon>
        <taxon>Bacilli</taxon>
        <taxon>Bacillales</taxon>
        <taxon>Thermoactinomycetaceae</taxon>
        <taxon>Kroppenstedtia</taxon>
    </lineage>
</organism>
<protein>
    <recommendedName>
        <fullName evidence="3">BtrH N-terminal domain-containing protein</fullName>
    </recommendedName>
</protein>
<dbReference type="EMBL" id="CP048104">
    <property type="protein sequence ID" value="QKG83832.1"/>
    <property type="molecule type" value="Genomic_DNA"/>
</dbReference>
<dbReference type="KEGG" id="kpul:GXN76_04640"/>
<gene>
    <name evidence="1" type="ORF">GXN76_04640</name>
</gene>
<dbReference type="RefSeq" id="WP_173220942.1">
    <property type="nucleotide sequence ID" value="NZ_CP048104.1"/>
</dbReference>
<sequence>MIDYIGNGAYCYANSAAMLLRTAGEEVGPSQIEVLTGVGLGAFFGGEFLFFSQPVGAPDIGLTRAFHTLGFDVKEGSLPEGSNFPLEELRETLLQGPAILGPLDMGFLTYLPNHPYAAGSDHYVLALALKKEEVVIHDPAGCPWITLPCKQLEKAWRAERIQYRRGVFRYWTQPVRIAKPSQEEIRRIACSQFQEDYRNSLALAREQGSPVGAEAIREAADRLESTGWIEGQWEHLVHFALPLGAKRAMDYGAFFAGMDLELARLKREQARGFGAAHVAAMARDHKQLANRLLELADMEGAFAKALMKFSI</sequence>
<name>A0A7D4BET4_9BACL</name>
<keyword evidence="2" id="KW-1185">Reference proteome</keyword>
<dbReference type="Proteomes" id="UP000503088">
    <property type="component" value="Chromosome"/>
</dbReference>
<reference evidence="1 2" key="1">
    <citation type="submission" date="2020-01" db="EMBL/GenBank/DDBJ databases">
        <authorList>
            <person name="Gulvik C.A."/>
            <person name="Batra D.G."/>
        </authorList>
    </citation>
    <scope>NUCLEOTIDE SEQUENCE [LARGE SCALE GENOMIC DNA]</scope>
    <source>
        <strain evidence="1 2">W9323</strain>
    </source>
</reference>